<name>A0A9X0XH52_9BURK</name>
<dbReference type="SUPFAM" id="SSF103088">
    <property type="entry name" value="OmpA-like"/>
    <property type="match status" value="1"/>
</dbReference>
<proteinExistence type="inferred from homology"/>
<dbReference type="GO" id="GO:0051301">
    <property type="term" value="P:cell division"/>
    <property type="evidence" value="ECO:0007669"/>
    <property type="project" value="UniProtKB-UniRule"/>
</dbReference>
<dbReference type="InterPro" id="IPR006664">
    <property type="entry name" value="OMP_bac"/>
</dbReference>
<evidence type="ECO:0000256" key="2">
    <source>
        <dbReference type="ARBA" id="ARBA00022729"/>
    </source>
</evidence>
<evidence type="ECO:0000256" key="8">
    <source>
        <dbReference type="HAMAP-Rule" id="MF_02204"/>
    </source>
</evidence>
<dbReference type="InterPro" id="IPR014169">
    <property type="entry name" value="Pal_lipo_C"/>
</dbReference>
<dbReference type="InterPro" id="IPR036737">
    <property type="entry name" value="OmpA-like_sf"/>
</dbReference>
<dbReference type="InterPro" id="IPR050330">
    <property type="entry name" value="Bact_OuterMem_StrucFunc"/>
</dbReference>
<comment type="caution">
    <text evidence="12">The sequence shown here is derived from an EMBL/GenBank/DDBJ whole genome shotgun (WGS) entry which is preliminary data.</text>
</comment>
<evidence type="ECO:0000256" key="4">
    <source>
        <dbReference type="ARBA" id="ARBA00023139"/>
    </source>
</evidence>
<evidence type="ECO:0000256" key="10">
    <source>
        <dbReference type="SAM" id="SignalP"/>
    </source>
</evidence>
<dbReference type="InterPro" id="IPR039001">
    <property type="entry name" value="Pal"/>
</dbReference>
<keyword evidence="2 8" id="KW-0732">Signal</keyword>
<feature type="region of interest" description="Disordered" evidence="9">
    <location>
        <begin position="163"/>
        <end position="192"/>
    </location>
</feature>
<keyword evidence="5 8" id="KW-0998">Cell outer membrane</keyword>
<dbReference type="RefSeq" id="WP_201824731.1">
    <property type="nucleotide sequence ID" value="NZ_JAERRA010000001.1"/>
</dbReference>
<feature type="signal peptide" evidence="10">
    <location>
        <begin position="1"/>
        <end position="20"/>
    </location>
</feature>
<dbReference type="CDD" id="cd07185">
    <property type="entry name" value="OmpA_C-like"/>
    <property type="match status" value="1"/>
</dbReference>
<evidence type="ECO:0000256" key="5">
    <source>
        <dbReference type="ARBA" id="ARBA00023237"/>
    </source>
</evidence>
<protein>
    <recommendedName>
        <fullName evidence="8">Peptidoglycan-associated lipoprotein</fullName>
        <shortName evidence="8">PAL</shortName>
    </recommendedName>
</protein>
<dbReference type="EMBL" id="JAERRA010000001">
    <property type="protein sequence ID" value="MBL0719435.1"/>
    <property type="molecule type" value="Genomic_DNA"/>
</dbReference>
<dbReference type="PROSITE" id="PS51257">
    <property type="entry name" value="PROKAR_LIPOPROTEIN"/>
    <property type="match status" value="1"/>
</dbReference>
<comment type="function">
    <text evidence="8">Part of the Tol-Pal system, which plays a role in outer membrane invagination during cell division and is important for maintaining outer membrane integrity.</text>
</comment>
<gene>
    <name evidence="8 12" type="primary">pal</name>
    <name evidence="12" type="ORF">JI742_05980</name>
</gene>
<evidence type="ECO:0000256" key="1">
    <source>
        <dbReference type="ARBA" id="ARBA00022618"/>
    </source>
</evidence>
<comment type="similarity">
    <text evidence="8">Belongs to the Pal lipoprotein family.</text>
</comment>
<dbReference type="InterPro" id="IPR006665">
    <property type="entry name" value="OmpA-like"/>
</dbReference>
<evidence type="ECO:0000259" key="11">
    <source>
        <dbReference type="PROSITE" id="PS51123"/>
    </source>
</evidence>
<dbReference type="NCBIfam" id="TIGR02802">
    <property type="entry name" value="Pal_lipo"/>
    <property type="match status" value="1"/>
</dbReference>
<evidence type="ECO:0000256" key="3">
    <source>
        <dbReference type="ARBA" id="ARBA00023136"/>
    </source>
</evidence>
<reference evidence="12 13" key="1">
    <citation type="submission" date="2021-01" db="EMBL/GenBank/DDBJ databases">
        <title>Piscinibacter sp. Jin2 Genome sequencing and assembly.</title>
        <authorList>
            <person name="Kim I."/>
        </authorList>
    </citation>
    <scope>NUCLEOTIDE SEQUENCE [LARGE SCALE GENOMIC DNA]</scope>
    <source>
        <strain evidence="12 13">Jin2</strain>
    </source>
</reference>
<keyword evidence="3 8" id="KW-0472">Membrane</keyword>
<keyword evidence="7 8" id="KW-0131">Cell cycle</keyword>
<dbReference type="AlphaFoldDB" id="A0A9X0XH52"/>
<dbReference type="PRINTS" id="PR01021">
    <property type="entry name" value="OMPADOMAIN"/>
</dbReference>
<evidence type="ECO:0000313" key="12">
    <source>
        <dbReference type="EMBL" id="MBL0719435.1"/>
    </source>
</evidence>
<comment type="subunit">
    <text evidence="8">The Tol-Pal system is composed of five core proteins: the inner membrane proteins TolA, TolQ and TolR, the periplasmic protein TolB and the outer membrane protein Pal. They form a network linking the inner and outer membranes and the peptidoglycan layer.</text>
</comment>
<dbReference type="Proteomes" id="UP000643207">
    <property type="component" value="Unassembled WGS sequence"/>
</dbReference>
<dbReference type="PANTHER" id="PTHR30329:SF21">
    <property type="entry name" value="LIPOPROTEIN YIAD-RELATED"/>
    <property type="match status" value="1"/>
</dbReference>
<dbReference type="Gene3D" id="3.30.1330.60">
    <property type="entry name" value="OmpA-like domain"/>
    <property type="match status" value="1"/>
</dbReference>
<keyword evidence="13" id="KW-1185">Reference proteome</keyword>
<dbReference type="HAMAP" id="MF_02204">
    <property type="entry name" value="Pal"/>
    <property type="match status" value="1"/>
</dbReference>
<dbReference type="PROSITE" id="PS51123">
    <property type="entry name" value="OMPA_2"/>
    <property type="match status" value="1"/>
</dbReference>
<dbReference type="PROSITE" id="PS01068">
    <property type="entry name" value="OMPA_1"/>
    <property type="match status" value="1"/>
</dbReference>
<keyword evidence="1 8" id="KW-0132">Cell division</keyword>
<evidence type="ECO:0000256" key="6">
    <source>
        <dbReference type="ARBA" id="ARBA00023288"/>
    </source>
</evidence>
<dbReference type="InterPro" id="IPR006690">
    <property type="entry name" value="OMPA-like_CS"/>
</dbReference>
<sequence length="192" mass="20118">MHRSPTAAPRGLSLSLLALALVLAGCASGVKLDETQPPVESRSATAPAAPAAPAAPGAAPGSGVPASQVTGVDLNAQDAAEADRIGRVVYFDYDSFAVAESYAPLIERHAALLTRNTKRSVIIEGHTDERGGSEYNLALGQKRAEAVLRALKLRGVVDSQIEASSYGKERPADTGQTEAAYAKNRRAEIRER</sequence>
<keyword evidence="4 8" id="KW-0564">Palmitate</keyword>
<evidence type="ECO:0000256" key="9">
    <source>
        <dbReference type="SAM" id="MobiDB-lite"/>
    </source>
</evidence>
<feature type="compositionally biased region" description="Low complexity" evidence="9">
    <location>
        <begin position="43"/>
        <end position="66"/>
    </location>
</feature>
<comment type="subcellular location">
    <subcellularLocation>
        <location evidence="8">Cell outer membrane</location>
        <topology evidence="8">Lipid-anchor</topology>
    </subcellularLocation>
</comment>
<dbReference type="PANTHER" id="PTHR30329">
    <property type="entry name" value="STATOR ELEMENT OF FLAGELLAR MOTOR COMPLEX"/>
    <property type="match status" value="1"/>
</dbReference>
<dbReference type="Pfam" id="PF00691">
    <property type="entry name" value="OmpA"/>
    <property type="match status" value="1"/>
</dbReference>
<feature type="domain" description="OmpA-like" evidence="11">
    <location>
        <begin position="78"/>
        <end position="192"/>
    </location>
</feature>
<organism evidence="12 13">
    <name type="scientific">Aquariibacter lacus</name>
    <dbReference type="NCBI Taxonomy" id="2801332"/>
    <lineage>
        <taxon>Bacteria</taxon>
        <taxon>Pseudomonadati</taxon>
        <taxon>Pseudomonadota</taxon>
        <taxon>Betaproteobacteria</taxon>
        <taxon>Burkholderiales</taxon>
        <taxon>Sphaerotilaceae</taxon>
        <taxon>Aquariibacter</taxon>
    </lineage>
</organism>
<feature type="region of interest" description="Disordered" evidence="9">
    <location>
        <begin position="34"/>
        <end position="66"/>
    </location>
</feature>
<dbReference type="GO" id="GO:0009279">
    <property type="term" value="C:cell outer membrane"/>
    <property type="evidence" value="ECO:0007669"/>
    <property type="project" value="UniProtKB-SubCell"/>
</dbReference>
<feature type="chain" id="PRO_5040805211" description="Peptidoglycan-associated lipoprotein" evidence="10">
    <location>
        <begin position="21"/>
        <end position="192"/>
    </location>
</feature>
<accession>A0A9X0XH52</accession>
<evidence type="ECO:0000256" key="7">
    <source>
        <dbReference type="ARBA" id="ARBA00023306"/>
    </source>
</evidence>
<evidence type="ECO:0000313" key="13">
    <source>
        <dbReference type="Proteomes" id="UP000643207"/>
    </source>
</evidence>
<keyword evidence="6 8" id="KW-0449">Lipoprotein</keyword>